<dbReference type="GO" id="GO:0016787">
    <property type="term" value="F:hydrolase activity"/>
    <property type="evidence" value="ECO:0007669"/>
    <property type="project" value="UniProtKB-KW"/>
</dbReference>
<feature type="domain" description="AB hydrolase-1" evidence="3">
    <location>
        <begin position="45"/>
        <end position="283"/>
    </location>
</feature>
<evidence type="ECO:0000256" key="2">
    <source>
        <dbReference type="ARBA" id="ARBA00038128"/>
    </source>
</evidence>
<name>A0A3D9FZ52_9FLAO</name>
<dbReference type="PANTHER" id="PTHR43798:SF31">
    <property type="entry name" value="AB HYDROLASE SUPERFAMILY PROTEIN YCLE"/>
    <property type="match status" value="1"/>
</dbReference>
<comment type="caution">
    <text evidence="4">The sequence shown here is derived from an EMBL/GenBank/DDBJ whole genome shotgun (WGS) entry which is preliminary data.</text>
</comment>
<dbReference type="AlphaFoldDB" id="A0A3D9FZ52"/>
<evidence type="ECO:0000256" key="1">
    <source>
        <dbReference type="ARBA" id="ARBA00022801"/>
    </source>
</evidence>
<evidence type="ECO:0000259" key="3">
    <source>
        <dbReference type="Pfam" id="PF00561"/>
    </source>
</evidence>
<gene>
    <name evidence="4" type="ORF">BD847_0140</name>
</gene>
<dbReference type="PANTHER" id="PTHR43798">
    <property type="entry name" value="MONOACYLGLYCEROL LIPASE"/>
    <property type="match status" value="1"/>
</dbReference>
<dbReference type="FunFam" id="3.40.50.1820:FF:000205">
    <property type="entry name" value="Non-haem bromoperoxidase BPO-A2"/>
    <property type="match status" value="1"/>
</dbReference>
<reference evidence="4 5" key="1">
    <citation type="submission" date="2018-07" db="EMBL/GenBank/DDBJ databases">
        <title>Genomic Encyclopedia of Archaeal and Bacterial Type Strains, Phase II (KMG-II): from individual species to whole genera.</title>
        <authorList>
            <person name="Goeker M."/>
        </authorList>
    </citation>
    <scope>NUCLEOTIDE SEQUENCE [LARGE SCALE GENOMIC DNA]</scope>
    <source>
        <strain evidence="4 5">DSM 25795</strain>
    </source>
</reference>
<dbReference type="PRINTS" id="PR00412">
    <property type="entry name" value="EPOXHYDRLASE"/>
</dbReference>
<evidence type="ECO:0000313" key="5">
    <source>
        <dbReference type="Proteomes" id="UP000257004"/>
    </source>
</evidence>
<dbReference type="GO" id="GO:0016020">
    <property type="term" value="C:membrane"/>
    <property type="evidence" value="ECO:0007669"/>
    <property type="project" value="TreeGrafter"/>
</dbReference>
<dbReference type="SUPFAM" id="SSF53474">
    <property type="entry name" value="alpha/beta-Hydrolases"/>
    <property type="match status" value="1"/>
</dbReference>
<dbReference type="PRINTS" id="PR00111">
    <property type="entry name" value="ABHYDROLASE"/>
</dbReference>
<comment type="similarity">
    <text evidence="2">Belongs to the AB hydrolase superfamily. Bacterial non-heme haloperoxidase / perhydrolase family.</text>
</comment>
<protein>
    <submittedName>
        <fullName evidence="4">Pimeloyl-ACP methyl ester carboxylesterase</fullName>
    </submittedName>
</protein>
<dbReference type="Proteomes" id="UP000257004">
    <property type="component" value="Unassembled WGS sequence"/>
</dbReference>
<dbReference type="RefSeq" id="WP_115886340.1">
    <property type="nucleotide sequence ID" value="NZ_QRDQ01000007.1"/>
</dbReference>
<dbReference type="Gene3D" id="3.40.50.1820">
    <property type="entry name" value="alpha/beta hydrolase"/>
    <property type="match status" value="1"/>
</dbReference>
<dbReference type="OrthoDB" id="9780932at2"/>
<dbReference type="InterPro" id="IPR050266">
    <property type="entry name" value="AB_hydrolase_sf"/>
</dbReference>
<dbReference type="InterPro" id="IPR000073">
    <property type="entry name" value="AB_hydrolase_1"/>
</dbReference>
<proteinExistence type="inferred from homology"/>
<dbReference type="InterPro" id="IPR029058">
    <property type="entry name" value="AB_hydrolase_fold"/>
</dbReference>
<keyword evidence="1" id="KW-0378">Hydrolase</keyword>
<dbReference type="EMBL" id="QRDQ01000007">
    <property type="protein sequence ID" value="RED26224.1"/>
    <property type="molecule type" value="Genomic_DNA"/>
</dbReference>
<accession>A0A3D9FZ52</accession>
<keyword evidence="5" id="KW-1185">Reference proteome</keyword>
<dbReference type="Pfam" id="PF00561">
    <property type="entry name" value="Abhydrolase_1"/>
    <property type="match status" value="1"/>
</dbReference>
<organism evidence="4 5">
    <name type="scientific">Flavobacterium cutihirudinis</name>
    <dbReference type="NCBI Taxonomy" id="1265740"/>
    <lineage>
        <taxon>Bacteria</taxon>
        <taxon>Pseudomonadati</taxon>
        <taxon>Bacteroidota</taxon>
        <taxon>Flavobacteriia</taxon>
        <taxon>Flavobacteriales</taxon>
        <taxon>Flavobacteriaceae</taxon>
        <taxon>Flavobacterium</taxon>
    </lineage>
</organism>
<dbReference type="InterPro" id="IPR000639">
    <property type="entry name" value="Epox_hydrolase-like"/>
</dbReference>
<evidence type="ECO:0000313" key="4">
    <source>
        <dbReference type="EMBL" id="RED26224.1"/>
    </source>
</evidence>
<sequence>MENNLISPGISLKDFDYEVNKSNSDKYIETAKNVKLYVRDYGKGKPVILIHGWPLSNEMWEYQTEFLVQNNYRVIAYDRRGFGKSSQPWDGYDYDTLTDDLSEIIEQLQLEDVTLVGFSMGGGEVVRYFSRHQGKGVTKAALISSIIPFLAKTEDNPEGRPKEKGESSAAAIREDRIGFLDNFGKIFFGVNIINKPLSTPLLEYYRNLCSVASPRATLQCAESLNNTDFRDELHTIKVPTLIIHGTDDKNVPIEISSEKTAKAIENNTFIVYEGAPHGLFYTEKDKLNKDLLEFLNS</sequence>